<evidence type="ECO:0000256" key="6">
    <source>
        <dbReference type="ARBA" id="ARBA00023145"/>
    </source>
</evidence>
<comment type="catalytic activity">
    <reaction evidence="8 11">
        <text>an N-terminal (5-L-glutamyl)-[peptide] + an alpha-amino acid = 5-L-glutamyl amino acid + an N-terminal L-alpha-aminoacyl-[peptide]</text>
        <dbReference type="Rhea" id="RHEA:23904"/>
        <dbReference type="Rhea" id="RHEA-COMP:9780"/>
        <dbReference type="Rhea" id="RHEA-COMP:9795"/>
        <dbReference type="ChEBI" id="CHEBI:77644"/>
        <dbReference type="ChEBI" id="CHEBI:78597"/>
        <dbReference type="ChEBI" id="CHEBI:78599"/>
        <dbReference type="ChEBI" id="CHEBI:78608"/>
        <dbReference type="EC" id="2.3.2.2"/>
    </reaction>
</comment>
<dbReference type="EC" id="3.4.19.13" evidence="11"/>
<dbReference type="PROSITE" id="PS00462">
    <property type="entry name" value="G_GLU_TRANSPEPTIDASE"/>
    <property type="match status" value="1"/>
</dbReference>
<dbReference type="RefSeq" id="WP_108690936.1">
    <property type="nucleotide sequence ID" value="NZ_QCYH01000002.1"/>
</dbReference>
<evidence type="ECO:0000256" key="2">
    <source>
        <dbReference type="ARBA" id="ARBA00001089"/>
    </source>
</evidence>
<gene>
    <name evidence="12" type="primary">ggt</name>
    <name evidence="12" type="ORF">DC366_04025</name>
</gene>
<dbReference type="UniPathway" id="UPA00204"/>
<dbReference type="Gene3D" id="3.60.20.40">
    <property type="match status" value="1"/>
</dbReference>
<dbReference type="Gene3D" id="1.10.246.130">
    <property type="match status" value="1"/>
</dbReference>
<keyword evidence="6 11" id="KW-0865">Zymogen</keyword>
<feature type="active site" description="Nucleophile" evidence="9">
    <location>
        <position position="372"/>
    </location>
</feature>
<feature type="binding site" evidence="10">
    <location>
        <begin position="433"/>
        <end position="434"/>
    </location>
    <ligand>
        <name>L-glutamate</name>
        <dbReference type="ChEBI" id="CHEBI:29985"/>
    </ligand>
</feature>
<dbReference type="InterPro" id="IPR051792">
    <property type="entry name" value="GGT_bact"/>
</dbReference>
<dbReference type="OrthoDB" id="9781342at2"/>
<sequence>MSASRHRDWRANAKACFDCEKAPATGRDGMVVTNHPLASTAGTEMLAAGGNAVDAAIAALFTLTVVEPMMVGIFGGGVAHICMKDGAHVVLDGLSAAPAAAAPGIYRPVSDEPARYMQVENRENELGARAIATPGSLRGWCDALERFGTLPLADVMEPAIRHARRGFAVTPYLAACIDEAAEDLSRDPEMKRLLLPGGAPLKEGARLVMADYAATLQQIAENGPDHFYSGPLGQTITEHLARAGGMITMQDLAAVRTVERSPIEGTYRGHRIFGPPPPSAGGVHVVQMLNILEGYDIAAMGFGSDDAMHVLGEALKIAFADRAAATADPAFVNVPVERLTSKDYAEQRRAEIDMASTRAWAAGVKATESANTTHVSVTDKDGNIVSSTQTINGLFGARIMIPGTGIIPNNYMCLFDPHPGNTLSVAPGKRVTTSMAPTIVLRGGAPLFVLGLPGGLRIFGSAMQALVNLIDHGMTLQEAVEAPRLWTQGQELEIEEGYGNFDALRARGWTVLPVPHVGGGMTAIEFGDAVTGAACWRADGIAAGLGGGHARSGTKFWPDAPKPAAENAGE</sequence>
<evidence type="ECO:0000256" key="1">
    <source>
        <dbReference type="ARBA" id="ARBA00001049"/>
    </source>
</evidence>
<dbReference type="InterPro" id="IPR043137">
    <property type="entry name" value="GGT_ssub_C"/>
</dbReference>
<evidence type="ECO:0000256" key="5">
    <source>
        <dbReference type="ARBA" id="ARBA00022801"/>
    </source>
</evidence>
<comment type="caution">
    <text evidence="12">The sequence shown here is derived from an EMBL/GenBank/DDBJ whole genome shotgun (WGS) entry which is preliminary data.</text>
</comment>
<keyword evidence="11" id="KW-0317">Glutathione biosynthesis</keyword>
<comment type="subunit">
    <text evidence="11">This enzyme consists of two polypeptide chains, which are synthesized in precursor form from a single polypeptide.</text>
</comment>
<dbReference type="InterPro" id="IPR055262">
    <property type="entry name" value="GGT_CS"/>
</dbReference>
<evidence type="ECO:0000256" key="9">
    <source>
        <dbReference type="PIRSR" id="PIRSR600101-1"/>
    </source>
</evidence>
<evidence type="ECO:0000256" key="3">
    <source>
        <dbReference type="ARBA" id="ARBA00009381"/>
    </source>
</evidence>
<dbReference type="GO" id="GO:0006751">
    <property type="term" value="P:glutathione catabolic process"/>
    <property type="evidence" value="ECO:0007669"/>
    <property type="project" value="UniProtKB-UniRule"/>
</dbReference>
<dbReference type="SUPFAM" id="SSF56235">
    <property type="entry name" value="N-terminal nucleophile aminohydrolases (Ntn hydrolases)"/>
    <property type="match status" value="1"/>
</dbReference>
<dbReference type="AlphaFoldDB" id="A0A2T7G962"/>
<dbReference type="InterPro" id="IPR043138">
    <property type="entry name" value="GGT_lsub"/>
</dbReference>
<feature type="binding site" evidence="10">
    <location>
        <position position="455"/>
    </location>
    <ligand>
        <name>L-glutamate</name>
        <dbReference type="ChEBI" id="CHEBI:29985"/>
    </ligand>
</feature>
<reference evidence="12 13" key="1">
    <citation type="submission" date="2018-04" db="EMBL/GenBank/DDBJ databases">
        <title>Pelagivirga bohaiensis gen. nov., sp. nov., a bacterium isolated from the Bohai Sea.</title>
        <authorList>
            <person name="Ji X."/>
        </authorList>
    </citation>
    <scope>NUCLEOTIDE SEQUENCE [LARGE SCALE GENOMIC DNA]</scope>
    <source>
        <strain evidence="12 13">BH-SD19</strain>
    </source>
</reference>
<evidence type="ECO:0000256" key="8">
    <source>
        <dbReference type="ARBA" id="ARBA00047417"/>
    </source>
</evidence>
<keyword evidence="7 11" id="KW-0012">Acyltransferase</keyword>
<dbReference type="PANTHER" id="PTHR43199">
    <property type="entry name" value="GLUTATHIONE HYDROLASE"/>
    <property type="match status" value="1"/>
</dbReference>
<dbReference type="EC" id="2.3.2.2" evidence="11"/>
<accession>A0A2T7G962</accession>
<organism evidence="12 13">
    <name type="scientific">Pelagivirga sediminicola</name>
    <dbReference type="NCBI Taxonomy" id="2170575"/>
    <lineage>
        <taxon>Bacteria</taxon>
        <taxon>Pseudomonadati</taxon>
        <taxon>Pseudomonadota</taxon>
        <taxon>Alphaproteobacteria</taxon>
        <taxon>Rhodobacterales</taxon>
        <taxon>Paracoccaceae</taxon>
        <taxon>Pelagivirga</taxon>
    </lineage>
</organism>
<evidence type="ECO:0000256" key="10">
    <source>
        <dbReference type="PIRSR" id="PIRSR600101-2"/>
    </source>
</evidence>
<comment type="catalytic activity">
    <reaction evidence="1 11">
        <text>an S-substituted glutathione + H2O = an S-substituted L-cysteinylglycine + L-glutamate</text>
        <dbReference type="Rhea" id="RHEA:59468"/>
        <dbReference type="ChEBI" id="CHEBI:15377"/>
        <dbReference type="ChEBI" id="CHEBI:29985"/>
        <dbReference type="ChEBI" id="CHEBI:90779"/>
        <dbReference type="ChEBI" id="CHEBI:143103"/>
        <dbReference type="EC" id="3.4.19.13"/>
    </reaction>
</comment>
<comment type="catalytic activity">
    <reaction evidence="2 11">
        <text>glutathione + H2O = L-cysteinylglycine + L-glutamate</text>
        <dbReference type="Rhea" id="RHEA:28807"/>
        <dbReference type="ChEBI" id="CHEBI:15377"/>
        <dbReference type="ChEBI" id="CHEBI:29985"/>
        <dbReference type="ChEBI" id="CHEBI:57925"/>
        <dbReference type="ChEBI" id="CHEBI:61694"/>
        <dbReference type="EC" id="3.4.19.13"/>
    </reaction>
</comment>
<evidence type="ECO:0000256" key="4">
    <source>
        <dbReference type="ARBA" id="ARBA00022679"/>
    </source>
</evidence>
<dbReference type="PANTHER" id="PTHR43199:SF1">
    <property type="entry name" value="GLUTATHIONE HYDROLASE PROENZYME"/>
    <property type="match status" value="1"/>
</dbReference>
<dbReference type="GO" id="GO:0036374">
    <property type="term" value="F:glutathione hydrolase activity"/>
    <property type="evidence" value="ECO:0007669"/>
    <property type="project" value="UniProtKB-UniRule"/>
</dbReference>
<evidence type="ECO:0000313" key="12">
    <source>
        <dbReference type="EMBL" id="PVA10962.1"/>
    </source>
</evidence>
<feature type="binding site" evidence="10">
    <location>
        <begin position="390"/>
        <end position="392"/>
    </location>
    <ligand>
        <name>L-glutamate</name>
        <dbReference type="ChEBI" id="CHEBI:29985"/>
    </ligand>
</feature>
<dbReference type="NCBIfam" id="TIGR00066">
    <property type="entry name" value="g_glut_trans"/>
    <property type="match status" value="1"/>
</dbReference>
<dbReference type="InterPro" id="IPR029055">
    <property type="entry name" value="Ntn_hydrolases_N"/>
</dbReference>
<dbReference type="Proteomes" id="UP000244446">
    <property type="component" value="Unassembled WGS sequence"/>
</dbReference>
<keyword evidence="13" id="KW-1185">Reference proteome</keyword>
<dbReference type="PRINTS" id="PR01210">
    <property type="entry name" value="GGTRANSPTASE"/>
</dbReference>
<evidence type="ECO:0000313" key="13">
    <source>
        <dbReference type="Proteomes" id="UP000244446"/>
    </source>
</evidence>
<keyword evidence="4 11" id="KW-0808">Transferase</keyword>
<protein>
    <recommendedName>
        <fullName evidence="11">Glutathione hydrolase proenzyme</fullName>
        <ecNumber evidence="11">2.3.2.2</ecNumber>
        <ecNumber evidence="11">3.4.19.13</ecNumber>
    </recommendedName>
    <component>
        <recommendedName>
            <fullName evidence="11">Glutathione hydrolase large chain</fullName>
        </recommendedName>
    </component>
    <component>
        <recommendedName>
            <fullName evidence="11">Glutathione hydrolase small chain</fullName>
        </recommendedName>
    </component>
</protein>
<dbReference type="Pfam" id="PF01019">
    <property type="entry name" value="G_glu_transpept"/>
    <property type="match status" value="1"/>
</dbReference>
<proteinExistence type="inferred from homology"/>
<comment type="pathway">
    <text evidence="11">Sulfur metabolism; glutathione metabolism.</text>
</comment>
<dbReference type="InterPro" id="IPR000101">
    <property type="entry name" value="GGT_peptidase"/>
</dbReference>
<comment type="PTM">
    <text evidence="11">Cleaved by autocatalysis into a large and a small subunit.</text>
</comment>
<dbReference type="GO" id="GO:0103068">
    <property type="term" value="F:leukotriene C4 gamma-glutamyl transferase activity"/>
    <property type="evidence" value="ECO:0007669"/>
    <property type="project" value="UniProtKB-EC"/>
</dbReference>
<comment type="similarity">
    <text evidence="3 11">Belongs to the gamma-glutamyltransferase family.</text>
</comment>
<evidence type="ECO:0000256" key="11">
    <source>
        <dbReference type="RuleBase" id="RU368036"/>
    </source>
</evidence>
<dbReference type="GO" id="GO:0006750">
    <property type="term" value="P:glutathione biosynthetic process"/>
    <property type="evidence" value="ECO:0007669"/>
    <property type="project" value="UniProtKB-KW"/>
</dbReference>
<evidence type="ECO:0000256" key="7">
    <source>
        <dbReference type="ARBA" id="ARBA00023315"/>
    </source>
</evidence>
<name>A0A2T7G962_9RHOB</name>
<keyword evidence="5 11" id="KW-0378">Hydrolase</keyword>
<dbReference type="EMBL" id="QCYH01000002">
    <property type="protein sequence ID" value="PVA10962.1"/>
    <property type="molecule type" value="Genomic_DNA"/>
</dbReference>